<protein>
    <submittedName>
        <fullName evidence="1">Uncharacterized protein</fullName>
    </submittedName>
</protein>
<sequence>MERALIRTLYVPAKNRAIARIIKGFDKEVKEIGEKTKKTIDSVNNQIDSEIKGEFSTATQDSVNKENLKWEQLV</sequence>
<evidence type="ECO:0000313" key="1">
    <source>
        <dbReference type="EMBL" id="EGJ41151.1"/>
    </source>
</evidence>
<dbReference type="RefSeq" id="WP_002932385.1">
    <property type="nucleotide sequence ID" value="NZ_GL890985.1"/>
</dbReference>
<reference evidence="1 2" key="1">
    <citation type="submission" date="2011-03" db="EMBL/GenBank/DDBJ databases">
        <authorList>
            <person name="Muzny D."/>
            <person name="Qin X."/>
            <person name="Deng J."/>
            <person name="Jiang H."/>
            <person name="Liu Y."/>
            <person name="Qu J."/>
            <person name="Song X.-Z."/>
            <person name="Zhang L."/>
            <person name="Thornton R."/>
            <person name="Coyle M."/>
            <person name="Francisco L."/>
            <person name="Jackson L."/>
            <person name="Javaid M."/>
            <person name="Korchina V."/>
            <person name="Kovar C."/>
            <person name="Mata R."/>
            <person name="Mathew T."/>
            <person name="Ngo R."/>
            <person name="Nguyen L."/>
            <person name="Nguyen N."/>
            <person name="Okwuonu G."/>
            <person name="Ongeri F."/>
            <person name="Pham C."/>
            <person name="Simmons D."/>
            <person name="Wilczek-Boney K."/>
            <person name="Hale W."/>
            <person name="Jakkamsetti A."/>
            <person name="Pham P."/>
            <person name="Ruth R."/>
            <person name="San Lucas F."/>
            <person name="Warren J."/>
            <person name="Zhang J."/>
            <person name="Zhao Z."/>
            <person name="Zhou C."/>
            <person name="Zhu D."/>
            <person name="Lee S."/>
            <person name="Bess C."/>
            <person name="Blankenburg K."/>
            <person name="Forbes L."/>
            <person name="Fu Q."/>
            <person name="Gubbala S."/>
            <person name="Hirani K."/>
            <person name="Jayaseelan J.C."/>
            <person name="Lara F."/>
            <person name="Munidasa M."/>
            <person name="Palculict T."/>
            <person name="Patil S."/>
            <person name="Pu L.-L."/>
            <person name="Saada N."/>
            <person name="Tang L."/>
            <person name="Weissenberger G."/>
            <person name="Zhu Y."/>
            <person name="Hemphill L."/>
            <person name="Shang Y."/>
            <person name="Youmans B."/>
            <person name="Ayvaz T."/>
            <person name="Ross M."/>
            <person name="Santibanez J."/>
            <person name="Aqrawi P."/>
            <person name="Gross S."/>
            <person name="Joshi V."/>
            <person name="Fowler G."/>
            <person name="Nazareth L."/>
            <person name="Reid J."/>
            <person name="Worley K."/>
            <person name="Petrosino J."/>
            <person name="Highlander S."/>
            <person name="Gibbs R."/>
        </authorList>
    </citation>
    <scope>NUCLEOTIDE SEQUENCE [LARGE SCALE GENOMIC DNA]</scope>
    <source>
        <strain evidence="1 2">SK49</strain>
    </source>
</reference>
<dbReference type="Proteomes" id="UP000006459">
    <property type="component" value="Unassembled WGS sequence"/>
</dbReference>
<evidence type="ECO:0000313" key="2">
    <source>
        <dbReference type="Proteomes" id="UP000006459"/>
    </source>
</evidence>
<organism evidence="1 2">
    <name type="scientific">Streptococcus sanguinis SK49</name>
    <dbReference type="NCBI Taxonomy" id="888808"/>
    <lineage>
        <taxon>Bacteria</taxon>
        <taxon>Bacillati</taxon>
        <taxon>Bacillota</taxon>
        <taxon>Bacilli</taxon>
        <taxon>Lactobacillales</taxon>
        <taxon>Streptococcaceae</taxon>
        <taxon>Streptococcus</taxon>
    </lineage>
</organism>
<gene>
    <name evidence="1" type="ORF">HMPREF9380_0526</name>
</gene>
<dbReference type="EMBL" id="AFFO01000003">
    <property type="protein sequence ID" value="EGJ41151.1"/>
    <property type="molecule type" value="Genomic_DNA"/>
</dbReference>
<dbReference type="AlphaFoldDB" id="F3UVI3"/>
<comment type="caution">
    <text evidence="1">The sequence shown here is derived from an EMBL/GenBank/DDBJ whole genome shotgun (WGS) entry which is preliminary data.</text>
</comment>
<dbReference type="PATRIC" id="fig|888808.3.peg.511"/>
<proteinExistence type="predicted"/>
<accession>F3UVI3</accession>
<dbReference type="HOGENOM" id="CLU_2686376_0_0_9"/>
<name>F3UVI3_STRSA</name>